<comment type="caution">
    <text evidence="6">The sequence shown here is derived from an EMBL/GenBank/DDBJ whole genome shotgun (WGS) entry which is preliminary data.</text>
</comment>
<dbReference type="GO" id="GO:0016829">
    <property type="term" value="F:lyase activity"/>
    <property type="evidence" value="ECO:0007669"/>
    <property type="project" value="UniProtKB-KW"/>
</dbReference>
<evidence type="ECO:0000313" key="6">
    <source>
        <dbReference type="EMBL" id="GGB27957.1"/>
    </source>
</evidence>
<reference evidence="7" key="1">
    <citation type="journal article" date="2019" name="Int. J. Syst. Evol. Microbiol.">
        <title>The Global Catalogue of Microorganisms (GCM) 10K type strain sequencing project: providing services to taxonomists for standard genome sequencing and annotation.</title>
        <authorList>
            <consortium name="The Broad Institute Genomics Platform"/>
            <consortium name="The Broad Institute Genome Sequencing Center for Infectious Disease"/>
            <person name="Wu L."/>
            <person name="Ma J."/>
        </authorList>
    </citation>
    <scope>NUCLEOTIDE SEQUENCE [LARGE SCALE GENOMIC DNA]</scope>
    <source>
        <strain evidence="7">CGMCC 1.10188</strain>
    </source>
</reference>
<dbReference type="InterPro" id="IPR011206">
    <property type="entry name" value="Citrate_lyase_beta/mcl1/mcl2"/>
</dbReference>
<sequence length="306" mass="32275">MTLRSWLFVPADSERKLARSDDSAADALILDLEDAVAPARKADARALLRDFLTARPPAGRRCQLWARINPLDDTALADLCAIMPGAPDGVVVPKVNGPADVVRLSHWLDAFEAAAGLPAGSTSILPVATETPAAPFALGDYARQPLPRLAGLTWGAEDLSTALGASTNLDPAGGWAFTYRMARSATLLAARAAGVMAIETLYTDFRDPDGLLASCRAAAAEGFDGRIAIHPSQVPVINAGFAPTDDAVDHARRVVEAFAASPGLGTVGLDGRMLDIPHLRQAERVLARHEATIRRAGDQYSGRGSR</sequence>
<dbReference type="InterPro" id="IPR005000">
    <property type="entry name" value="Aldolase/citrate-lyase_domain"/>
</dbReference>
<comment type="cofactor">
    <cofactor evidence="1">
        <name>Mg(2+)</name>
        <dbReference type="ChEBI" id="CHEBI:18420"/>
    </cofactor>
</comment>
<accession>A0ABQ1I9X1</accession>
<keyword evidence="7" id="KW-1185">Reference proteome</keyword>
<dbReference type="InterPro" id="IPR015813">
    <property type="entry name" value="Pyrv/PenolPyrv_kinase-like_dom"/>
</dbReference>
<comment type="similarity">
    <text evidence="2">Belongs to the HpcH/HpaI aldolase family.</text>
</comment>
<keyword evidence="3" id="KW-0479">Metal-binding</keyword>
<evidence type="ECO:0000256" key="1">
    <source>
        <dbReference type="ARBA" id="ARBA00001946"/>
    </source>
</evidence>
<dbReference type="PIRSF" id="PIRSF015582">
    <property type="entry name" value="Cit_lyase_B"/>
    <property type="match status" value="1"/>
</dbReference>
<dbReference type="Proteomes" id="UP000603352">
    <property type="component" value="Unassembled WGS sequence"/>
</dbReference>
<feature type="domain" description="HpcH/HpaI aldolase/citrate lyase" evidence="5">
    <location>
        <begin position="4"/>
        <end position="231"/>
    </location>
</feature>
<name>A0ABQ1I9X1_9PROT</name>
<dbReference type="PANTHER" id="PTHR32308:SF0">
    <property type="entry name" value="HPCH_HPAI ALDOLASE_CITRATE LYASE DOMAIN-CONTAINING PROTEIN"/>
    <property type="match status" value="1"/>
</dbReference>
<evidence type="ECO:0000256" key="4">
    <source>
        <dbReference type="ARBA" id="ARBA00022842"/>
    </source>
</evidence>
<dbReference type="Gene3D" id="3.20.20.60">
    <property type="entry name" value="Phosphoenolpyruvate-binding domains"/>
    <property type="match status" value="1"/>
</dbReference>
<proteinExistence type="inferred from homology"/>
<evidence type="ECO:0000313" key="7">
    <source>
        <dbReference type="Proteomes" id="UP000603352"/>
    </source>
</evidence>
<dbReference type="InterPro" id="IPR040442">
    <property type="entry name" value="Pyrv_kinase-like_dom_sf"/>
</dbReference>
<gene>
    <name evidence="6" type="ORF">GCM10011505_06530</name>
</gene>
<dbReference type="PANTHER" id="PTHR32308">
    <property type="entry name" value="LYASE BETA SUBUNIT, PUTATIVE (AFU_ORTHOLOGUE AFUA_4G13030)-RELATED"/>
    <property type="match status" value="1"/>
</dbReference>
<organism evidence="6 7">
    <name type="scientific">Tistrella bauzanensis</name>
    <dbReference type="NCBI Taxonomy" id="657419"/>
    <lineage>
        <taxon>Bacteria</taxon>
        <taxon>Pseudomonadati</taxon>
        <taxon>Pseudomonadota</taxon>
        <taxon>Alphaproteobacteria</taxon>
        <taxon>Geminicoccales</taxon>
        <taxon>Geminicoccaceae</taxon>
        <taxon>Tistrella</taxon>
    </lineage>
</organism>
<dbReference type="EMBL" id="BMDZ01000004">
    <property type="protein sequence ID" value="GGB27957.1"/>
    <property type="molecule type" value="Genomic_DNA"/>
</dbReference>
<keyword evidence="6" id="KW-0456">Lyase</keyword>
<keyword evidence="4" id="KW-0460">Magnesium</keyword>
<evidence type="ECO:0000256" key="2">
    <source>
        <dbReference type="ARBA" id="ARBA00005568"/>
    </source>
</evidence>
<dbReference type="SUPFAM" id="SSF51621">
    <property type="entry name" value="Phosphoenolpyruvate/pyruvate domain"/>
    <property type="match status" value="1"/>
</dbReference>
<evidence type="ECO:0000259" key="5">
    <source>
        <dbReference type="Pfam" id="PF03328"/>
    </source>
</evidence>
<dbReference type="Pfam" id="PF03328">
    <property type="entry name" value="HpcH_HpaI"/>
    <property type="match status" value="1"/>
</dbReference>
<protein>
    <submittedName>
        <fullName evidence="6">CoA ester lyase</fullName>
    </submittedName>
</protein>
<evidence type="ECO:0000256" key="3">
    <source>
        <dbReference type="ARBA" id="ARBA00022723"/>
    </source>
</evidence>